<name>A0A7R8X9Y4_9CRUS</name>
<dbReference type="EMBL" id="LR900756">
    <property type="protein sequence ID" value="CAD7246781.1"/>
    <property type="molecule type" value="Genomic_DNA"/>
</dbReference>
<evidence type="ECO:0000256" key="6">
    <source>
        <dbReference type="SAM" id="MobiDB-lite"/>
    </source>
</evidence>
<feature type="compositionally biased region" description="Basic and acidic residues" evidence="6">
    <location>
        <begin position="599"/>
        <end position="612"/>
    </location>
</feature>
<keyword evidence="11" id="KW-1185">Reference proteome</keyword>
<evidence type="ECO:0000256" key="1">
    <source>
        <dbReference type="ARBA" id="ARBA00004141"/>
    </source>
</evidence>
<feature type="compositionally biased region" description="Basic residues" evidence="6">
    <location>
        <begin position="583"/>
        <end position="592"/>
    </location>
</feature>
<evidence type="ECO:0000259" key="9">
    <source>
        <dbReference type="Pfam" id="PF00520"/>
    </source>
</evidence>
<organism evidence="10">
    <name type="scientific">Darwinula stevensoni</name>
    <dbReference type="NCBI Taxonomy" id="69355"/>
    <lineage>
        <taxon>Eukaryota</taxon>
        <taxon>Metazoa</taxon>
        <taxon>Ecdysozoa</taxon>
        <taxon>Arthropoda</taxon>
        <taxon>Crustacea</taxon>
        <taxon>Oligostraca</taxon>
        <taxon>Ostracoda</taxon>
        <taxon>Podocopa</taxon>
        <taxon>Podocopida</taxon>
        <taxon>Darwinulocopina</taxon>
        <taxon>Darwinuloidea</taxon>
        <taxon>Darwinulidae</taxon>
        <taxon>Darwinula</taxon>
    </lineage>
</organism>
<dbReference type="GO" id="GO:0005262">
    <property type="term" value="F:calcium channel activity"/>
    <property type="evidence" value="ECO:0007669"/>
    <property type="project" value="TreeGrafter"/>
</dbReference>
<feature type="transmembrane region" description="Helical" evidence="7">
    <location>
        <begin position="84"/>
        <end position="105"/>
    </location>
</feature>
<feature type="transmembrane region" description="Helical" evidence="7">
    <location>
        <begin position="158"/>
        <end position="178"/>
    </location>
</feature>
<dbReference type="EMBL" id="CAJPEV010001239">
    <property type="protein sequence ID" value="CAG0891540.1"/>
    <property type="molecule type" value="Genomic_DNA"/>
</dbReference>
<accession>A0A7R8X9Y4</accession>
<proteinExistence type="predicted"/>
<evidence type="ECO:0000313" key="10">
    <source>
        <dbReference type="EMBL" id="CAD7246781.1"/>
    </source>
</evidence>
<feature type="chain" id="PRO_5036209103" description="Ion transport domain-containing protein" evidence="8">
    <location>
        <begin position="22"/>
        <end position="679"/>
    </location>
</feature>
<dbReference type="PANTHER" id="PTHR10582">
    <property type="entry name" value="TRANSIENT RECEPTOR POTENTIAL ION CHANNEL PROTEIN"/>
    <property type="match status" value="1"/>
</dbReference>
<dbReference type="Pfam" id="PF00520">
    <property type="entry name" value="Ion_trans"/>
    <property type="match status" value="1"/>
</dbReference>
<comment type="subcellular location">
    <subcellularLocation>
        <location evidence="1">Membrane</location>
        <topology evidence="1">Multi-pass membrane protein</topology>
    </subcellularLocation>
</comment>
<gene>
    <name evidence="10" type="ORF">DSTB1V02_LOCUS6627</name>
</gene>
<feature type="region of interest" description="Disordered" evidence="6">
    <location>
        <begin position="544"/>
        <end position="612"/>
    </location>
</feature>
<keyword evidence="2 7" id="KW-0812">Transmembrane</keyword>
<evidence type="ECO:0000256" key="7">
    <source>
        <dbReference type="SAM" id="Phobius"/>
    </source>
</evidence>
<keyword evidence="5 7" id="KW-0472">Membrane</keyword>
<feature type="transmembrane region" description="Helical" evidence="7">
    <location>
        <begin position="215"/>
        <end position="235"/>
    </location>
</feature>
<feature type="transmembrane region" description="Helical" evidence="7">
    <location>
        <begin position="117"/>
        <end position="137"/>
    </location>
</feature>
<feature type="domain" description="Ion transport" evidence="9">
    <location>
        <begin position="116"/>
        <end position="253"/>
    </location>
</feature>
<keyword evidence="8" id="KW-0732">Signal</keyword>
<protein>
    <recommendedName>
        <fullName evidence="9">Ion transport domain-containing protein</fullName>
    </recommendedName>
</protein>
<dbReference type="InterPro" id="IPR024862">
    <property type="entry name" value="TRPV"/>
</dbReference>
<evidence type="ECO:0000256" key="5">
    <source>
        <dbReference type="ARBA" id="ARBA00023136"/>
    </source>
</evidence>
<keyword evidence="3" id="KW-0677">Repeat</keyword>
<dbReference type="Gene3D" id="1.10.287.70">
    <property type="match status" value="1"/>
</dbReference>
<evidence type="ECO:0000256" key="3">
    <source>
        <dbReference type="ARBA" id="ARBA00022737"/>
    </source>
</evidence>
<evidence type="ECO:0000256" key="8">
    <source>
        <dbReference type="SAM" id="SignalP"/>
    </source>
</evidence>
<dbReference type="Proteomes" id="UP000677054">
    <property type="component" value="Unassembled WGS sequence"/>
</dbReference>
<feature type="signal peptide" evidence="8">
    <location>
        <begin position="1"/>
        <end position="21"/>
    </location>
</feature>
<dbReference type="GO" id="GO:0005886">
    <property type="term" value="C:plasma membrane"/>
    <property type="evidence" value="ECO:0007669"/>
    <property type="project" value="TreeGrafter"/>
</dbReference>
<feature type="compositionally biased region" description="Polar residues" evidence="6">
    <location>
        <begin position="552"/>
        <end position="565"/>
    </location>
</feature>
<dbReference type="AlphaFoldDB" id="A0A7R8X9Y4"/>
<evidence type="ECO:0000256" key="2">
    <source>
        <dbReference type="ARBA" id="ARBA00022692"/>
    </source>
</evidence>
<evidence type="ECO:0000313" key="11">
    <source>
        <dbReference type="Proteomes" id="UP000677054"/>
    </source>
</evidence>
<dbReference type="OrthoDB" id="533508at2759"/>
<feature type="compositionally biased region" description="Basic and acidic residues" evidence="6">
    <location>
        <begin position="569"/>
        <end position="582"/>
    </location>
</feature>
<evidence type="ECO:0000256" key="4">
    <source>
        <dbReference type="ARBA" id="ARBA00022989"/>
    </source>
</evidence>
<dbReference type="InterPro" id="IPR005821">
    <property type="entry name" value="Ion_trans_dom"/>
</dbReference>
<reference evidence="10" key="1">
    <citation type="submission" date="2020-11" db="EMBL/GenBank/DDBJ databases">
        <authorList>
            <person name="Tran Van P."/>
        </authorList>
    </citation>
    <scope>NUCLEOTIDE SEQUENCE</scope>
</reference>
<dbReference type="GO" id="GO:0098703">
    <property type="term" value="P:calcium ion import across plasma membrane"/>
    <property type="evidence" value="ECO:0007669"/>
    <property type="project" value="TreeGrafter"/>
</dbReference>
<keyword evidence="4 7" id="KW-1133">Transmembrane helix</keyword>
<sequence length="679" mass="75066">MTNFLKRLVIMFLHLLTLTGAIYFRGESDSDGEDTSELDVARYSFEIASCLGCCIYCFLQQGGEIRNQGFFIFLRNLAHSPEKAIFLLSNVLIISCVPLRVAQLLTGSAWTRQVEEAILAIAAPGSWFFLMFFAGAVKLTGPFVTMIYSMVTGDMLTFAIIYAIMLLAFTQAFFFLYMGHEDVKDTYFSDYFSTWMGLFHMTLGEYQMDHDLTSYPILTTFIFGIFMVLVPILLLNMLIAMMGNTYASVIERSEKEWVKQWANIVINLERAESKSKAKEHLYSYSIKLGGAAEDGTEQRAVMVIKSKNKTRARQRKGALSNWKRVGRIIIDELRKQGCGAAELRRRILNKDPDGGNGGGGPPPPSAGAAVLANAFGCETEGDGNTTVPTSAPSWLGDAVNQLAWQHDLDLSRTGETAIAATPTNTNSGTGGGLANALSQLAFANDLNLDSSVLASEAAASPQPLNSDIKGNDLPKPVRPKIVVERGEGQGKKKPSKNVMRVKEFHDGVDNLAFMDDDGSEKFRDSKKYLTVNTDLYSLHVGEKAPSAETAEDTTPPSSQKQQSPKGTPKSKERASKFATARERKGKVNRRVKSASVNKDQLRNRKANQEEEISLRPRDLEMRNGNMSSVIQNGAVETRPPRQRPWTAGAHIREEKLRNFSSCHVKPMNTMLAWDDDIGL</sequence>
<dbReference type="PANTHER" id="PTHR10582:SF2">
    <property type="entry name" value="INACTIVE"/>
    <property type="match status" value="1"/>
</dbReference>